<dbReference type="GO" id="GO:0046718">
    <property type="term" value="P:symbiont entry into host cell"/>
    <property type="evidence" value="ECO:0007669"/>
    <property type="project" value="UniProtKB-KW"/>
</dbReference>
<feature type="domain" description="Phlebovirus glycoprotein G2 fusion" evidence="25">
    <location>
        <begin position="514"/>
        <end position="834"/>
    </location>
</feature>
<keyword evidence="17" id="KW-1015">Disulfide bond</keyword>
<evidence type="ECO:0000256" key="16">
    <source>
        <dbReference type="ARBA" id="ARBA00023136"/>
    </source>
</evidence>
<comment type="subcellular location">
    <subcellularLocation>
        <location evidence="1">Host Golgi apparatus membrane</location>
        <topology evidence="1">Single-pass type I membrane protein</topology>
    </subcellularLocation>
    <subcellularLocation>
        <location evidence="2">Host endoplasmic reticulum membrane</location>
        <topology evidence="2">Single-pass type I membrane protein</topology>
    </subcellularLocation>
    <subcellularLocation>
        <location evidence="3">Virion membrane</location>
        <topology evidence="3">Single-pass type I membrane protein</topology>
    </subcellularLocation>
</comment>
<evidence type="ECO:0000256" key="18">
    <source>
        <dbReference type="ARBA" id="ARBA00023180"/>
    </source>
</evidence>
<dbReference type="GO" id="GO:0039654">
    <property type="term" value="P:fusion of virus membrane with host endosome membrane"/>
    <property type="evidence" value="ECO:0007669"/>
    <property type="project" value="UniProtKB-KW"/>
</dbReference>
<keyword evidence="6" id="KW-1170">Fusion of virus membrane with host endosomal membrane</keyword>
<evidence type="ECO:0000256" key="13">
    <source>
        <dbReference type="ARBA" id="ARBA00022844"/>
    </source>
</evidence>
<dbReference type="GO" id="GO:0055036">
    <property type="term" value="C:virion membrane"/>
    <property type="evidence" value="ECO:0007669"/>
    <property type="project" value="UniProtKB-SubCell"/>
</dbReference>
<dbReference type="InterPro" id="IPR009878">
    <property type="entry name" value="Phlebovirus_G2_fusion"/>
</dbReference>
<keyword evidence="9 23" id="KW-0812">Transmembrane</keyword>
<dbReference type="InterPro" id="IPR010826">
    <property type="entry name" value="Phlebovirus_G1"/>
</dbReference>
<keyword evidence="11" id="KW-1161">Viral attachment to host cell</keyword>
<keyword evidence="8" id="KW-1162">Viral penetration into host cytoplasm</keyword>
<protein>
    <recommendedName>
        <fullName evidence="4">Envelopment polyprotein</fullName>
    </recommendedName>
    <alternativeName>
        <fullName evidence="21">M polyprotein</fullName>
    </alternativeName>
</protein>
<keyword evidence="12" id="KW-1040">Host Golgi apparatus</keyword>
<keyword evidence="13" id="KW-0946">Virion</keyword>
<evidence type="ECO:0000256" key="5">
    <source>
        <dbReference type="ARBA" id="ARBA00022506"/>
    </source>
</evidence>
<evidence type="ECO:0000256" key="6">
    <source>
        <dbReference type="ARBA" id="ARBA00022510"/>
    </source>
</evidence>
<evidence type="ECO:0000259" key="24">
    <source>
        <dbReference type="Pfam" id="PF07243"/>
    </source>
</evidence>
<accession>A0A076JUC2</accession>
<evidence type="ECO:0000256" key="23">
    <source>
        <dbReference type="SAM" id="Phobius"/>
    </source>
</evidence>
<evidence type="ECO:0000313" key="28">
    <source>
        <dbReference type="Proteomes" id="UP000153054"/>
    </source>
</evidence>
<evidence type="ECO:0000256" key="14">
    <source>
        <dbReference type="ARBA" id="ARBA00022870"/>
    </source>
</evidence>
<keyword evidence="18" id="KW-0325">Glycoprotein</keyword>
<dbReference type="Pfam" id="PF19019">
    <property type="entry name" value="Phlebo_G2_C"/>
    <property type="match status" value="1"/>
</dbReference>
<dbReference type="EMBL" id="KF892041">
    <property type="protein sequence ID" value="AII79362.1"/>
    <property type="molecule type" value="Viral_cRNA"/>
</dbReference>
<comment type="similarity">
    <text evidence="22">Belongs to the phlebovirus envelope glycoprotein family.</text>
</comment>
<reference evidence="27 28" key="1">
    <citation type="submission" date="2013-11" db="EMBL/GenBank/DDBJ databases">
        <title>Complete genome sequences of the new Phleboviruses, isolated in Eurasia.</title>
        <authorList>
            <person name="Alkhovsky S.V."/>
            <person name="Shchetinin A.M."/>
            <person name="Shchelkanov M.Y."/>
            <person name="Lvov D.K."/>
        </authorList>
    </citation>
    <scope>NUCLEOTIDE SEQUENCE [LARGE SCALE GENOMIC DNA]</scope>
    <source>
        <strain evidence="27">LEIV-21C</strain>
    </source>
</reference>
<keyword evidence="20" id="KW-1160">Virus entry into host cell</keyword>
<dbReference type="Gene3D" id="2.60.98.50">
    <property type="match status" value="1"/>
</dbReference>
<evidence type="ECO:0000259" key="25">
    <source>
        <dbReference type="Pfam" id="PF07245"/>
    </source>
</evidence>
<evidence type="ECO:0000256" key="17">
    <source>
        <dbReference type="ARBA" id="ARBA00023157"/>
    </source>
</evidence>
<feature type="domain" description="Phlebovirus glycoprotein G2 C-terminal" evidence="26">
    <location>
        <begin position="850"/>
        <end position="999"/>
    </location>
</feature>
<evidence type="ECO:0000256" key="10">
    <source>
        <dbReference type="ARBA" id="ARBA00022729"/>
    </source>
</evidence>
<dbReference type="GO" id="GO:0044178">
    <property type="term" value="C:host cell Golgi membrane"/>
    <property type="evidence" value="ECO:0007669"/>
    <property type="project" value="UniProtKB-SubCell"/>
</dbReference>
<keyword evidence="10" id="KW-0732">Signal</keyword>
<dbReference type="Gene3D" id="2.60.40.3770">
    <property type="match status" value="1"/>
</dbReference>
<keyword evidence="14" id="KW-1043">Host membrane</keyword>
<evidence type="ECO:0000256" key="22">
    <source>
        <dbReference type="ARBA" id="ARBA00033745"/>
    </source>
</evidence>
<evidence type="ECO:0000256" key="19">
    <source>
        <dbReference type="ARBA" id="ARBA00023184"/>
    </source>
</evidence>
<evidence type="ECO:0000259" key="26">
    <source>
        <dbReference type="Pfam" id="PF19019"/>
    </source>
</evidence>
<dbReference type="GO" id="GO:0016020">
    <property type="term" value="C:membrane"/>
    <property type="evidence" value="ECO:0007669"/>
    <property type="project" value="InterPro"/>
</dbReference>
<evidence type="ECO:0000256" key="21">
    <source>
        <dbReference type="ARBA" id="ARBA00031199"/>
    </source>
</evidence>
<evidence type="ECO:0000256" key="1">
    <source>
        <dbReference type="ARBA" id="ARBA00004244"/>
    </source>
</evidence>
<keyword evidence="19" id="KW-1038">Host endoplasmic reticulum</keyword>
<evidence type="ECO:0000256" key="12">
    <source>
        <dbReference type="ARBA" id="ARBA00022812"/>
    </source>
</evidence>
<evidence type="ECO:0000256" key="20">
    <source>
        <dbReference type="ARBA" id="ARBA00023296"/>
    </source>
</evidence>
<evidence type="ECO:0000256" key="11">
    <source>
        <dbReference type="ARBA" id="ARBA00022804"/>
    </source>
</evidence>
<feature type="transmembrane region" description="Helical" evidence="23">
    <location>
        <begin position="977"/>
        <end position="999"/>
    </location>
</feature>
<dbReference type="InterPro" id="IPR043603">
    <property type="entry name" value="Phlebo_G2_C"/>
</dbReference>
<keyword evidence="7" id="KW-0945">Host-virus interaction</keyword>
<dbReference type="Proteomes" id="UP000153054">
    <property type="component" value="Genome"/>
</dbReference>
<evidence type="ECO:0000256" key="15">
    <source>
        <dbReference type="ARBA" id="ARBA00022989"/>
    </source>
</evidence>
<dbReference type="Pfam" id="PF07243">
    <property type="entry name" value="Phlebovirus_G1"/>
    <property type="match status" value="1"/>
</dbReference>
<evidence type="ECO:0000256" key="9">
    <source>
        <dbReference type="ARBA" id="ARBA00022692"/>
    </source>
</evidence>
<evidence type="ECO:0000256" key="2">
    <source>
        <dbReference type="ARBA" id="ARBA00004482"/>
    </source>
</evidence>
<organism evidence="27 28">
    <name type="scientific">Zaliv Terpeniya virus</name>
    <dbReference type="NCBI Taxonomy" id="2748235"/>
    <lineage>
        <taxon>Viruses</taxon>
        <taxon>Riboviria</taxon>
        <taxon>Orthornavirae</taxon>
        <taxon>Negarnaviricota</taxon>
        <taxon>Polyploviricotina</taxon>
        <taxon>Bunyaviricetes</taxon>
        <taxon>Hareavirales</taxon>
        <taxon>Phenuiviridae</taxon>
        <taxon>Uukuvirus</taxon>
        <taxon>Uukuvirus tyulenyense</taxon>
    </lineage>
</organism>
<evidence type="ECO:0000256" key="4">
    <source>
        <dbReference type="ARBA" id="ARBA00015294"/>
    </source>
</evidence>
<keyword evidence="5" id="KW-1168">Fusion of virus membrane with host membrane</keyword>
<evidence type="ECO:0000256" key="7">
    <source>
        <dbReference type="ARBA" id="ARBA00022581"/>
    </source>
</evidence>
<evidence type="ECO:0000256" key="3">
    <source>
        <dbReference type="ARBA" id="ARBA00004563"/>
    </source>
</evidence>
<evidence type="ECO:0000313" key="27">
    <source>
        <dbReference type="EMBL" id="AII79362.1"/>
    </source>
</evidence>
<sequence length="1008" mass="113588">MVRTYLLILLLCGPVMPFFNHLMDVTRRMLESSNATWLRDQPDTHRLSRWNDHLMSILGIGSHIDEVSLNHSQHLFNYRAYDCEEGRRTLTMLDPKSGMFKRLVCNVNQTLSKDCSSCINKKSTLLKSEHLVYDDGICQSDYSSIASMPDHDTHLCRVGPLHIKHCSHDTKRVQHVPWFWIDGRIRIYDDYSISWTEGRFLSLFDCLNETSKVYNCNKATCLEGKCSGDIQFCTEFSCTYAKSECTCKRNQVPGVAVVHTKHGSFMPQCFGQSLWTVRKPLAKRSVSVRQPCMDCESDCKADHILVIVRHFTPDHYQACLGSTCLTGRASDKEFRVPFKMADRLSDSHFEIKMWDKERSNEFFLTSKCESINACDAITCWFCRANWANIHCFSKEQVLILVFVCSVCILVLASVFKAIRIIVTTIWKVLKPFWWLLSLLLRTCTRRLNKRAERLKESIHSLEEGLVEGSNNAGKESIQMQSVARPNVRQKMFSLTRLSPAVVGIMCLLNPASGCSDSISITASSQRCSTSSDGLNTCFISTSSLLQVSPKGQESCLIIKTPTGSAVDYIKIKTTDIRLECVRRDLYWVPRVTHRCIGTRRCHLMGACKQDACSEFKITDYSPEWGHEEELMAQLGWSYCVEQCGGPLCQCFNVRPSCFYLRKTFSPLSQDAFNIYECSEWTYRINVIVSTNSSQSNLTLKLGVPDSIPHGLISLSSVSQPPAVAYAECFGEDLHGVKFHTVCNRRTDYSLGKIGEIQCPTKADALSISKRCISSDSIIFSKVHRDSVDCRSAITDPMTIKSRNKLPSTVGSVTFWPTESSVEAAIPDLASATMLIRLDGYILQYRSDSNKCSSRFLSLSGCYNCEAGARLEIEHVTDFGTALAVLECPSLGYTTYYEAKNTLEKSVRTIHLNGSHVEAKCFFRCPNSESQIVIKGELVYLFNDDVRHHNQTLSPGLSAKSGSGWDPFGWFRASWLRAIWAVLGGTVSLIIGVIVVYMIFNLCMKAKKS</sequence>
<evidence type="ECO:0000256" key="8">
    <source>
        <dbReference type="ARBA" id="ARBA00022595"/>
    </source>
</evidence>
<dbReference type="Pfam" id="PF07245">
    <property type="entry name" value="Phlebovirus_G2"/>
    <property type="match status" value="1"/>
</dbReference>
<name>A0A076JUC2_9VIRU</name>
<dbReference type="GO" id="GO:0019062">
    <property type="term" value="P:virion attachment to host cell"/>
    <property type="evidence" value="ECO:0007669"/>
    <property type="project" value="UniProtKB-KW"/>
</dbReference>
<keyword evidence="16 23" id="KW-0472">Membrane</keyword>
<proteinExistence type="inferred from homology"/>
<dbReference type="GO" id="GO:0044167">
    <property type="term" value="C:host cell endoplasmic reticulum membrane"/>
    <property type="evidence" value="ECO:0007669"/>
    <property type="project" value="UniProtKB-SubCell"/>
</dbReference>
<keyword evidence="15 23" id="KW-1133">Transmembrane helix</keyword>
<feature type="domain" description="Phlebovirus glycoprotein G1" evidence="24">
    <location>
        <begin position="80"/>
        <end position="488"/>
    </location>
</feature>